<keyword evidence="6" id="KW-0966">Cell projection</keyword>
<reference evidence="6 7" key="1">
    <citation type="journal article" date="2015" name="Genome Announc.">
        <title>Draft Genome Sequences of Marine Isolates of Thalassomonas viridans and Thalassomonas actiniarum.</title>
        <authorList>
            <person name="Olonade I."/>
            <person name="van Zyl L.J."/>
            <person name="Trindade M."/>
        </authorList>
    </citation>
    <scope>NUCLEOTIDE SEQUENCE [LARGE SCALE GENOMIC DNA]</scope>
    <source>
        <strain evidence="6 7">A5K-106</strain>
    </source>
</reference>
<dbReference type="InterPro" id="IPR012349">
    <property type="entry name" value="Split_barrel_FMN-bd"/>
</dbReference>
<feature type="domain" description="PilZ" evidence="4">
    <location>
        <begin position="116"/>
        <end position="213"/>
    </location>
</feature>
<organism evidence="6 7">
    <name type="scientific">Thalassomonas actiniarum</name>
    <dbReference type="NCBI Taxonomy" id="485447"/>
    <lineage>
        <taxon>Bacteria</taxon>
        <taxon>Pseudomonadati</taxon>
        <taxon>Pseudomonadota</taxon>
        <taxon>Gammaproteobacteria</taxon>
        <taxon>Alteromonadales</taxon>
        <taxon>Colwelliaceae</taxon>
        <taxon>Thalassomonas</taxon>
    </lineage>
</organism>
<sequence>MMTAIKIPGIDNHKFAVFNKMSPGCPLTVQVNAAQTIRFSSQLIGYEMGSYLLITLPAGAKDKYHNTLMVSGYEVVIRALLDGGLCLAFSCPVESLVSYPHEFLALSFPKHIETCQLRKHPRAATCISALVENTGFEQVPVINGCIQDISLGGCCFVFDMPEKVKDVHHRKLMVNLGEREHSVGMLAGEVRNQRKQHTKIRLGIAFDETTSQVAALCRQLHVDLAALR</sequence>
<accession>A0AAF0C669</accession>
<dbReference type="GO" id="GO:0035438">
    <property type="term" value="F:cyclic-di-GMP binding"/>
    <property type="evidence" value="ECO:0007669"/>
    <property type="project" value="InterPro"/>
</dbReference>
<dbReference type="Gene3D" id="2.30.110.10">
    <property type="entry name" value="Electron Transport, Fmn-binding Protein, Chain A"/>
    <property type="match status" value="1"/>
</dbReference>
<keyword evidence="3" id="KW-0975">Bacterial flagellum</keyword>
<evidence type="ECO:0000259" key="4">
    <source>
        <dbReference type="Pfam" id="PF07238"/>
    </source>
</evidence>
<feature type="domain" description="Type III secretion system flagellar brake protein YcgR PilZN" evidence="5">
    <location>
        <begin position="23"/>
        <end position="109"/>
    </location>
</feature>
<keyword evidence="6" id="KW-0969">Cilium</keyword>
<evidence type="ECO:0000256" key="3">
    <source>
        <dbReference type="ARBA" id="ARBA00023143"/>
    </source>
</evidence>
<keyword evidence="1" id="KW-0973">c-di-GMP</keyword>
<keyword evidence="6" id="KW-0282">Flagellum</keyword>
<evidence type="ECO:0000313" key="6">
    <source>
        <dbReference type="EMBL" id="WDE02293.1"/>
    </source>
</evidence>
<dbReference type="Pfam" id="PF12945">
    <property type="entry name" value="PilZNR"/>
    <property type="match status" value="1"/>
</dbReference>
<dbReference type="KEGG" id="tact:SG35_031575"/>
<evidence type="ECO:0000259" key="5">
    <source>
        <dbReference type="Pfam" id="PF12945"/>
    </source>
</evidence>
<dbReference type="EMBL" id="CP059736">
    <property type="protein sequence ID" value="WDE02293.1"/>
    <property type="molecule type" value="Genomic_DNA"/>
</dbReference>
<reference evidence="6 7" key="2">
    <citation type="journal article" date="2022" name="Mar. Drugs">
        <title>Bioassay-Guided Fractionation Leads to the Detection of Cholic Acid Generated by the Rare Thalassomonas sp.</title>
        <authorList>
            <person name="Pheiffer F."/>
            <person name="Schneider Y.K."/>
            <person name="Hansen E.H."/>
            <person name="Andersen J.H."/>
            <person name="Isaksson J."/>
            <person name="Busche T."/>
            <person name="R C."/>
            <person name="Kalinowski J."/>
            <person name="Zyl L.V."/>
            <person name="Trindade M."/>
        </authorList>
    </citation>
    <scope>NUCLEOTIDE SEQUENCE [LARGE SCALE GENOMIC DNA]</scope>
    <source>
        <strain evidence="6 7">A5K-106</strain>
    </source>
</reference>
<dbReference type="AlphaFoldDB" id="A0AAF0C669"/>
<evidence type="ECO:0000313" key="7">
    <source>
        <dbReference type="Proteomes" id="UP000032568"/>
    </source>
</evidence>
<gene>
    <name evidence="6" type="ORF">SG35_031575</name>
</gene>
<keyword evidence="7" id="KW-1185">Reference proteome</keyword>
<name>A0AAF0C669_9GAMM</name>
<dbReference type="SUPFAM" id="SSF141371">
    <property type="entry name" value="PilZ domain-like"/>
    <property type="match status" value="2"/>
</dbReference>
<keyword evidence="2" id="KW-0547">Nucleotide-binding</keyword>
<dbReference type="RefSeq" id="WP_084692503.1">
    <property type="nucleotide sequence ID" value="NZ_CP059736.1"/>
</dbReference>
<protein>
    <submittedName>
        <fullName evidence="6">Flagellar brake protein</fullName>
    </submittedName>
</protein>
<dbReference type="InterPro" id="IPR009926">
    <property type="entry name" value="T3SS_YcgR_PilZN"/>
</dbReference>
<dbReference type="InterPro" id="IPR009875">
    <property type="entry name" value="PilZ_domain"/>
</dbReference>
<dbReference type="Proteomes" id="UP000032568">
    <property type="component" value="Chromosome pTact"/>
</dbReference>
<dbReference type="Gene3D" id="2.40.10.220">
    <property type="entry name" value="predicted glycosyltransferase like domains"/>
    <property type="match status" value="1"/>
</dbReference>
<proteinExistence type="predicted"/>
<evidence type="ECO:0000256" key="2">
    <source>
        <dbReference type="ARBA" id="ARBA00022741"/>
    </source>
</evidence>
<evidence type="ECO:0000256" key="1">
    <source>
        <dbReference type="ARBA" id="ARBA00022636"/>
    </source>
</evidence>
<dbReference type="Pfam" id="PF07238">
    <property type="entry name" value="PilZ"/>
    <property type="match status" value="1"/>
</dbReference>